<dbReference type="InterPro" id="IPR036869">
    <property type="entry name" value="J_dom_sf"/>
</dbReference>
<dbReference type="Gramene" id="KZN05864">
    <property type="protein sequence ID" value="KZN05864"/>
    <property type="gene ID" value="DCAR_006701"/>
</dbReference>
<dbReference type="PANTHER" id="PTHR24078">
    <property type="entry name" value="DNAJ HOMOLOG SUBFAMILY C MEMBER"/>
    <property type="match status" value="1"/>
</dbReference>
<reference evidence="5" key="2">
    <citation type="submission" date="2022-03" db="EMBL/GenBank/DDBJ databases">
        <title>Draft title - Genomic analysis of global carrot germplasm unveils the trajectory of domestication and the origin of high carotenoid orange carrot.</title>
        <authorList>
            <person name="Iorizzo M."/>
            <person name="Ellison S."/>
            <person name="Senalik D."/>
            <person name="Macko-Podgorni A."/>
            <person name="Grzebelus D."/>
            <person name="Bostan H."/>
            <person name="Rolling W."/>
            <person name="Curaba J."/>
            <person name="Simon P."/>
        </authorList>
    </citation>
    <scope>NUCLEOTIDE SEQUENCE</scope>
    <source>
        <tissue evidence="5">Leaf</tissue>
    </source>
</reference>
<dbReference type="OMA" id="CCIEDEI"/>
<dbReference type="EMBL" id="LNRQ01000002">
    <property type="protein sequence ID" value="KZN05864.1"/>
    <property type="molecule type" value="Genomic_DNA"/>
</dbReference>
<dbReference type="FunFam" id="2.60.260.20:FF:000006">
    <property type="entry name" value="DnaJ subfamily B member 13"/>
    <property type="match status" value="1"/>
</dbReference>
<reference evidence="4" key="1">
    <citation type="journal article" date="2016" name="Nat. Genet.">
        <title>A high-quality carrot genome assembly provides new insights into carotenoid accumulation and asterid genome evolution.</title>
        <authorList>
            <person name="Iorizzo M."/>
            <person name="Ellison S."/>
            <person name="Senalik D."/>
            <person name="Zeng P."/>
            <person name="Satapoomin P."/>
            <person name="Huang J."/>
            <person name="Bowman M."/>
            <person name="Iovene M."/>
            <person name="Sanseverino W."/>
            <person name="Cavagnaro P."/>
            <person name="Yildiz M."/>
            <person name="Macko-Podgorni A."/>
            <person name="Moranska E."/>
            <person name="Grzebelus E."/>
            <person name="Grzebelus D."/>
            <person name="Ashrafi H."/>
            <person name="Zheng Z."/>
            <person name="Cheng S."/>
            <person name="Spooner D."/>
            <person name="Van Deynze A."/>
            <person name="Simon P."/>
        </authorList>
    </citation>
    <scope>NUCLEOTIDE SEQUENCE [LARGE SCALE GENOMIC DNA]</scope>
    <source>
        <tissue evidence="4">Leaf</tissue>
    </source>
</reference>
<dbReference type="InterPro" id="IPR002939">
    <property type="entry name" value="DnaJ_C"/>
</dbReference>
<dbReference type="GO" id="GO:0006457">
    <property type="term" value="P:protein folding"/>
    <property type="evidence" value="ECO:0007669"/>
    <property type="project" value="InterPro"/>
</dbReference>
<dbReference type="GO" id="GO:0051082">
    <property type="term" value="F:unfolded protein binding"/>
    <property type="evidence" value="ECO:0007669"/>
    <property type="project" value="InterPro"/>
</dbReference>
<dbReference type="SMART" id="SM00271">
    <property type="entry name" value="DnaJ"/>
    <property type="match status" value="1"/>
</dbReference>
<dbReference type="EMBL" id="CP093344">
    <property type="protein sequence ID" value="WOG88310.1"/>
    <property type="molecule type" value="Genomic_DNA"/>
</dbReference>
<evidence type="ECO:0000313" key="4">
    <source>
        <dbReference type="EMBL" id="KZN05864.1"/>
    </source>
</evidence>
<sequence>MGDPPSAHKHDHYSTLGIPRTATLSEICNAYKVLVRKWHPDRHHSNRAEADTQFQNITEAYRVLSSKKREESAIPIPSDNDLKTPKSSKTKNKDDEFYISSPRSASPPQSEINASHHKSSKKKKSKKSKTPKRAHGSPKNESEKPSLSRVGTQKSNSNPIIYSQSTARRKPQPTEKKLECTLEELLQGCVKHIKITRDTISENGHIVQEEETLRIRVKPGWRKGTKITFEDKGDEKPGSLPADIIFVVHEKKHPIFKREGDDLQLGVEVPLIEALTGCTITVPLLGGEEMTLSLNEILYPGYEKVIPGQGMPIPKQEGRKGDLRLNFLVKFPRELSDDQRSNVKYILNDCS</sequence>
<evidence type="ECO:0000256" key="1">
    <source>
        <dbReference type="ARBA" id="ARBA00023186"/>
    </source>
</evidence>
<protein>
    <recommendedName>
        <fullName evidence="3">J domain-containing protein</fullName>
    </recommendedName>
</protein>
<dbReference type="GO" id="GO:0051087">
    <property type="term" value="F:protein-folding chaperone binding"/>
    <property type="evidence" value="ECO:0007669"/>
    <property type="project" value="TreeGrafter"/>
</dbReference>
<proteinExistence type="predicted"/>
<dbReference type="InterPro" id="IPR008971">
    <property type="entry name" value="HSP40/DnaJ_pept-bd"/>
</dbReference>
<dbReference type="Gene3D" id="1.10.287.110">
    <property type="entry name" value="DnaJ domain"/>
    <property type="match status" value="1"/>
</dbReference>
<gene>
    <name evidence="4" type="ORF">DCAR_006701</name>
    <name evidence="5" type="ORF">DCAR_0207545</name>
</gene>
<evidence type="ECO:0000259" key="3">
    <source>
        <dbReference type="PROSITE" id="PS50076"/>
    </source>
</evidence>
<dbReference type="InterPro" id="IPR051339">
    <property type="entry name" value="DnaJ_subfamily_B"/>
</dbReference>
<feature type="compositionally biased region" description="Polar residues" evidence="2">
    <location>
        <begin position="101"/>
        <end position="113"/>
    </location>
</feature>
<dbReference type="Proteomes" id="UP000077755">
    <property type="component" value="Chromosome 2"/>
</dbReference>
<dbReference type="InterPro" id="IPR001623">
    <property type="entry name" value="DnaJ_domain"/>
</dbReference>
<accession>A0A166DZ55</accession>
<evidence type="ECO:0000313" key="5">
    <source>
        <dbReference type="EMBL" id="WOG88310.1"/>
    </source>
</evidence>
<dbReference type="GO" id="GO:0005829">
    <property type="term" value="C:cytosol"/>
    <property type="evidence" value="ECO:0007669"/>
    <property type="project" value="TreeGrafter"/>
</dbReference>
<feature type="compositionally biased region" description="Polar residues" evidence="2">
    <location>
        <begin position="149"/>
        <end position="166"/>
    </location>
</feature>
<dbReference type="Pfam" id="PF01556">
    <property type="entry name" value="DnaJ_C"/>
    <property type="match status" value="1"/>
</dbReference>
<dbReference type="CDD" id="cd10747">
    <property type="entry name" value="DnaJ_C"/>
    <property type="match status" value="1"/>
</dbReference>
<dbReference type="AlphaFoldDB" id="A0A166DZ55"/>
<dbReference type="FunFam" id="2.60.260.20:FF:000002">
    <property type="entry name" value="Dnaj homolog subfamily b member"/>
    <property type="match status" value="1"/>
</dbReference>
<feature type="domain" description="J" evidence="3">
    <location>
        <begin position="11"/>
        <end position="69"/>
    </location>
</feature>
<organism evidence="4">
    <name type="scientific">Daucus carota subsp. sativus</name>
    <name type="common">Carrot</name>
    <dbReference type="NCBI Taxonomy" id="79200"/>
    <lineage>
        <taxon>Eukaryota</taxon>
        <taxon>Viridiplantae</taxon>
        <taxon>Streptophyta</taxon>
        <taxon>Embryophyta</taxon>
        <taxon>Tracheophyta</taxon>
        <taxon>Spermatophyta</taxon>
        <taxon>Magnoliopsida</taxon>
        <taxon>eudicotyledons</taxon>
        <taxon>Gunneridae</taxon>
        <taxon>Pentapetalae</taxon>
        <taxon>asterids</taxon>
        <taxon>campanulids</taxon>
        <taxon>Apiales</taxon>
        <taxon>Apiaceae</taxon>
        <taxon>Apioideae</taxon>
        <taxon>Scandiceae</taxon>
        <taxon>Daucinae</taxon>
        <taxon>Daucus</taxon>
        <taxon>Daucus sect. Daucus</taxon>
    </lineage>
</organism>
<dbReference type="STRING" id="79200.A0A166DZ55"/>
<dbReference type="SUPFAM" id="SSF49493">
    <property type="entry name" value="HSP40/DnaJ peptide-binding domain"/>
    <property type="match status" value="2"/>
</dbReference>
<feature type="region of interest" description="Disordered" evidence="2">
    <location>
        <begin position="65"/>
        <end position="175"/>
    </location>
</feature>
<dbReference type="SUPFAM" id="SSF46565">
    <property type="entry name" value="Chaperone J-domain"/>
    <property type="match status" value="1"/>
</dbReference>
<dbReference type="PRINTS" id="PR00625">
    <property type="entry name" value="JDOMAIN"/>
</dbReference>
<dbReference type="CDD" id="cd06257">
    <property type="entry name" value="DnaJ"/>
    <property type="match status" value="1"/>
</dbReference>
<dbReference type="PROSITE" id="PS50076">
    <property type="entry name" value="DNAJ_2"/>
    <property type="match status" value="1"/>
</dbReference>
<name>A0A166DZ55_DAUCS</name>
<dbReference type="Gene3D" id="2.60.260.20">
    <property type="entry name" value="Urease metallochaperone UreE, N-terminal domain"/>
    <property type="match status" value="2"/>
</dbReference>
<evidence type="ECO:0000256" key="2">
    <source>
        <dbReference type="SAM" id="MobiDB-lite"/>
    </source>
</evidence>
<evidence type="ECO:0000313" key="6">
    <source>
        <dbReference type="Proteomes" id="UP000077755"/>
    </source>
</evidence>
<feature type="compositionally biased region" description="Basic residues" evidence="2">
    <location>
        <begin position="115"/>
        <end position="136"/>
    </location>
</feature>
<dbReference type="PANTHER" id="PTHR24078:SF522">
    <property type="entry name" value="DNAJ CHAPERONE C-TERMINAL DOMAIN-CONTAINING PROTEIN"/>
    <property type="match status" value="1"/>
</dbReference>
<keyword evidence="1" id="KW-0143">Chaperone</keyword>
<keyword evidence="6" id="KW-1185">Reference proteome</keyword>
<dbReference type="Pfam" id="PF00226">
    <property type="entry name" value="DnaJ"/>
    <property type="match status" value="1"/>
</dbReference>